<dbReference type="Pfam" id="PF00496">
    <property type="entry name" value="SBP_bac_5"/>
    <property type="match status" value="1"/>
</dbReference>
<keyword evidence="2" id="KW-0813">Transport</keyword>
<dbReference type="HOGENOM" id="CLU_017028_7_4_9"/>
<dbReference type="Gene3D" id="3.40.190.10">
    <property type="entry name" value="Periplasmic binding protein-like II"/>
    <property type="match status" value="1"/>
</dbReference>
<dbReference type="InterPro" id="IPR000914">
    <property type="entry name" value="SBP_5_dom"/>
</dbReference>
<dbReference type="Gene3D" id="3.90.76.10">
    <property type="entry name" value="Dipeptide-binding Protein, Domain 1"/>
    <property type="match status" value="1"/>
</dbReference>
<feature type="domain" description="Solute-binding protein family 5" evidence="4">
    <location>
        <begin position="95"/>
        <end position="446"/>
    </location>
</feature>
<reference evidence="5 6" key="2">
    <citation type="submission" date="2007-09" db="EMBL/GenBank/DDBJ databases">
        <title>Draft genome sequence of Clostridium bolteae (ATCC BAA-613).</title>
        <authorList>
            <person name="Sudarsanam P."/>
            <person name="Ley R."/>
            <person name="Guruge J."/>
            <person name="Turnbaugh P.J."/>
            <person name="Mahowald M."/>
            <person name="Liep D."/>
            <person name="Gordon J."/>
        </authorList>
    </citation>
    <scope>NUCLEOTIDE SEQUENCE [LARGE SCALE GENOMIC DNA]</scope>
    <source>
        <strain evidence="6">ATCC BAA-613 / DSM 15670 / CCUG 46953 / JCM 12243 / WAL 16351</strain>
    </source>
</reference>
<evidence type="ECO:0000259" key="4">
    <source>
        <dbReference type="Pfam" id="PF00496"/>
    </source>
</evidence>
<dbReference type="GO" id="GO:1904680">
    <property type="term" value="F:peptide transmembrane transporter activity"/>
    <property type="evidence" value="ECO:0007669"/>
    <property type="project" value="TreeGrafter"/>
</dbReference>
<dbReference type="Proteomes" id="UP000005396">
    <property type="component" value="Unassembled WGS sequence"/>
</dbReference>
<dbReference type="GO" id="GO:0043190">
    <property type="term" value="C:ATP-binding cassette (ABC) transporter complex"/>
    <property type="evidence" value="ECO:0007669"/>
    <property type="project" value="InterPro"/>
</dbReference>
<dbReference type="PaxDb" id="411902-CLOBOL_00732"/>
<accession>A8RIL7</accession>
<gene>
    <name evidence="5" type="ORF">CLOBOL_00732</name>
</gene>
<dbReference type="PIRSF" id="PIRSF002741">
    <property type="entry name" value="MppA"/>
    <property type="match status" value="1"/>
</dbReference>
<evidence type="ECO:0000256" key="2">
    <source>
        <dbReference type="ARBA" id="ARBA00022448"/>
    </source>
</evidence>
<dbReference type="EMBL" id="ABCC02000009">
    <property type="protein sequence ID" value="EDP19294.1"/>
    <property type="molecule type" value="Genomic_DNA"/>
</dbReference>
<dbReference type="SUPFAM" id="SSF53850">
    <property type="entry name" value="Periplasmic binding protein-like II"/>
    <property type="match status" value="1"/>
</dbReference>
<evidence type="ECO:0000313" key="6">
    <source>
        <dbReference type="Proteomes" id="UP000005396"/>
    </source>
</evidence>
<reference evidence="5 6" key="1">
    <citation type="submission" date="2007-08" db="EMBL/GenBank/DDBJ databases">
        <authorList>
            <person name="Fulton L."/>
            <person name="Clifton S."/>
            <person name="Fulton B."/>
            <person name="Xu J."/>
            <person name="Minx P."/>
            <person name="Pepin K.H."/>
            <person name="Johnson M."/>
            <person name="Thiruvilangam P."/>
            <person name="Bhonagiri V."/>
            <person name="Nash W.E."/>
            <person name="Mardis E.R."/>
            <person name="Wilson R.K."/>
        </authorList>
    </citation>
    <scope>NUCLEOTIDE SEQUENCE [LARGE SCALE GENOMIC DNA]</scope>
    <source>
        <strain evidence="6">ATCC BAA-613 / DSM 15670 / CCUG 46953 / JCM 12243 / WAL 16351</strain>
    </source>
</reference>
<dbReference type="CDD" id="cd00995">
    <property type="entry name" value="PBP2_NikA_DppA_OppA_like"/>
    <property type="match status" value="1"/>
</dbReference>
<dbReference type="PANTHER" id="PTHR30290:SF9">
    <property type="entry name" value="OLIGOPEPTIDE-BINDING PROTEIN APPA"/>
    <property type="match status" value="1"/>
</dbReference>
<keyword evidence="3" id="KW-0732">Signal</keyword>
<dbReference type="AlphaFoldDB" id="A8RIL7"/>
<dbReference type="InterPro" id="IPR039424">
    <property type="entry name" value="SBP_5"/>
</dbReference>
<dbReference type="GO" id="GO:0015833">
    <property type="term" value="P:peptide transport"/>
    <property type="evidence" value="ECO:0007669"/>
    <property type="project" value="TreeGrafter"/>
</dbReference>
<name>A8RIL7_ENTBW</name>
<protein>
    <recommendedName>
        <fullName evidence="4">Solute-binding protein family 5 domain-containing protein</fullName>
    </recommendedName>
</protein>
<proteinExistence type="inferred from homology"/>
<dbReference type="InterPro" id="IPR030678">
    <property type="entry name" value="Peptide/Ni-bd"/>
</dbReference>
<dbReference type="eggNOG" id="COG0747">
    <property type="taxonomic scope" value="Bacteria"/>
</dbReference>
<evidence type="ECO:0000313" key="5">
    <source>
        <dbReference type="EMBL" id="EDP19294.1"/>
    </source>
</evidence>
<evidence type="ECO:0000256" key="3">
    <source>
        <dbReference type="ARBA" id="ARBA00022729"/>
    </source>
</evidence>
<dbReference type="PANTHER" id="PTHR30290">
    <property type="entry name" value="PERIPLASMIC BINDING COMPONENT OF ABC TRANSPORTER"/>
    <property type="match status" value="1"/>
</dbReference>
<sequence length="533" mass="59168">MAIAELSACMKEKEKKIMRKVKKAAGILLALTLAASLVTGCGGSSSKAQEEKDTLTVAITGDPPTLDPHASSTSSSVNNLNPVYETLVRYDDDGEIKPLLATEWKRLDDLNWEFKLRDDVYFHNGEKMTANDVLYSFKRATGPDGAKVSYIMSAIDADNCKVVDDNTIIIATHEPFSPLVGYLPYIGAVVVSEKEFTEDPEKAAQNPVGTGPFKFVSWAKNDRCVYERNDEYWGDKPAYKNLVIRTIVEANSRVIELESGNIDIAFDIPANDVERLENNKDTAIVKRASTIVEYMVMNVTKKPLDDVRVRQAIDWALDENAILTAVWRGSAQYSPTTVAPSMKYFDDSDTDCRYDVEKAKALLAEAGVSDLHLKLTCAENTNRLNEATIIQDMLAQVGITVEIQSYEAGTFYDMVDAGETEIFLIGFGAVGFPEPDNNIYGPFNSKQIPTNNMGFYSDPEMDKMLEAQRNTSDGPEREQIIKDIQKYLRVNLPVIPVANTEQVLGIRSNVKGFVPTPAGSHFFQNVHFENAEQ</sequence>
<evidence type="ECO:0000256" key="1">
    <source>
        <dbReference type="ARBA" id="ARBA00005695"/>
    </source>
</evidence>
<comment type="similarity">
    <text evidence="1">Belongs to the bacterial solute-binding protein 5 family.</text>
</comment>
<dbReference type="Gene3D" id="3.10.105.10">
    <property type="entry name" value="Dipeptide-binding Protein, Domain 3"/>
    <property type="match status" value="1"/>
</dbReference>
<organism evidence="5 6">
    <name type="scientific">Enterocloster bolteae (strain ATCC BAA-613 / DSM 15670 / CCUG 46953 / JCM 12243 / WAL 16351)</name>
    <name type="common">Clostridium bolteae</name>
    <dbReference type="NCBI Taxonomy" id="411902"/>
    <lineage>
        <taxon>Bacteria</taxon>
        <taxon>Bacillati</taxon>
        <taxon>Bacillota</taxon>
        <taxon>Clostridia</taxon>
        <taxon>Lachnospirales</taxon>
        <taxon>Lachnospiraceae</taxon>
        <taxon>Enterocloster</taxon>
    </lineage>
</organism>
<dbReference type="GO" id="GO:0042597">
    <property type="term" value="C:periplasmic space"/>
    <property type="evidence" value="ECO:0007669"/>
    <property type="project" value="UniProtKB-ARBA"/>
</dbReference>
<comment type="caution">
    <text evidence="5">The sequence shown here is derived from an EMBL/GenBank/DDBJ whole genome shotgun (WGS) entry which is preliminary data.</text>
</comment>